<dbReference type="PROSITE" id="PS51318">
    <property type="entry name" value="TAT"/>
    <property type="match status" value="1"/>
</dbReference>
<reference evidence="1 2" key="1">
    <citation type="submission" date="2019-08" db="EMBL/GenBank/DDBJ databases">
        <title>Deep-cultivation of Planctomycetes and their phenomic and genomic characterization uncovers novel biology.</title>
        <authorList>
            <person name="Wiegand S."/>
            <person name="Jogler M."/>
            <person name="Boedeker C."/>
            <person name="Pinto D."/>
            <person name="Vollmers J."/>
            <person name="Rivas-Marin E."/>
            <person name="Kohn T."/>
            <person name="Peeters S.H."/>
            <person name="Heuer A."/>
            <person name="Rast P."/>
            <person name="Oberbeckmann S."/>
            <person name="Bunk B."/>
            <person name="Jeske O."/>
            <person name="Meyerdierks A."/>
            <person name="Storesund J.E."/>
            <person name="Kallscheuer N."/>
            <person name="Luecker S."/>
            <person name="Lage O.M."/>
            <person name="Pohl T."/>
            <person name="Merkel B.J."/>
            <person name="Hornburger P."/>
            <person name="Mueller R.-W."/>
            <person name="Bruemmer F."/>
            <person name="Labrenz M."/>
            <person name="Spormann A.M."/>
            <person name="Op den Camp H."/>
            <person name="Overmann J."/>
            <person name="Amann R."/>
            <person name="Jetten M.S.M."/>
            <person name="Mascher T."/>
            <person name="Medema M.H."/>
            <person name="Devos D.P."/>
            <person name="Kaster A.-K."/>
            <person name="Ovreas L."/>
            <person name="Rohde M."/>
            <person name="Galperin M.Y."/>
            <person name="Jogler C."/>
        </authorList>
    </citation>
    <scope>NUCLEOTIDE SEQUENCE [LARGE SCALE GENOMIC DNA]</scope>
    <source>
        <strain evidence="1 2">OJF2</strain>
    </source>
</reference>
<accession>A0A5B9W2I2</accession>
<proteinExistence type="predicted"/>
<dbReference type="EMBL" id="CP042997">
    <property type="protein sequence ID" value="QEH34786.1"/>
    <property type="molecule type" value="Genomic_DNA"/>
</dbReference>
<gene>
    <name evidence="1" type="ORF">OJF2_33280</name>
</gene>
<dbReference type="AlphaFoldDB" id="A0A5B9W2I2"/>
<sequence>MSFAITRRAFLTASSVAVSGVAIPHRVAQADARPLPAGPVYGRVGERGIRPGREGRPSLGEAELLDGRRLLVRHEAAHAIGAGKSVLLAPSADGVFSILYAEV</sequence>
<evidence type="ECO:0000313" key="2">
    <source>
        <dbReference type="Proteomes" id="UP000324233"/>
    </source>
</evidence>
<organism evidence="1 2">
    <name type="scientific">Aquisphaera giovannonii</name>
    <dbReference type="NCBI Taxonomy" id="406548"/>
    <lineage>
        <taxon>Bacteria</taxon>
        <taxon>Pseudomonadati</taxon>
        <taxon>Planctomycetota</taxon>
        <taxon>Planctomycetia</taxon>
        <taxon>Isosphaerales</taxon>
        <taxon>Isosphaeraceae</taxon>
        <taxon>Aquisphaera</taxon>
    </lineage>
</organism>
<name>A0A5B9W2I2_9BACT</name>
<dbReference type="RefSeq" id="WP_148594658.1">
    <property type="nucleotide sequence ID" value="NZ_CP042997.1"/>
</dbReference>
<evidence type="ECO:0000313" key="1">
    <source>
        <dbReference type="EMBL" id="QEH34786.1"/>
    </source>
</evidence>
<dbReference type="InterPro" id="IPR006311">
    <property type="entry name" value="TAT_signal"/>
</dbReference>
<dbReference type="KEGG" id="agv:OJF2_33280"/>
<dbReference type="Proteomes" id="UP000324233">
    <property type="component" value="Chromosome"/>
</dbReference>
<keyword evidence="2" id="KW-1185">Reference proteome</keyword>
<protein>
    <submittedName>
        <fullName evidence="1">Uncharacterized protein</fullName>
    </submittedName>
</protein>